<evidence type="ECO:0000313" key="2">
    <source>
        <dbReference type="Proteomes" id="UP000013785"/>
    </source>
</evidence>
<comment type="caution">
    <text evidence="1">The sequence shown here is derived from an EMBL/GenBank/DDBJ whole genome shotgun (WGS) entry which is preliminary data.</text>
</comment>
<proteinExistence type="predicted"/>
<evidence type="ECO:0000313" key="1">
    <source>
        <dbReference type="EMBL" id="EOL46017.1"/>
    </source>
</evidence>
<dbReference type="Proteomes" id="UP000013785">
    <property type="component" value="Unassembled WGS sequence"/>
</dbReference>
<organism evidence="1 2">
    <name type="scientific">Enterococcus phoeniculicola ATCC BAA-412</name>
    <dbReference type="NCBI Taxonomy" id="1158610"/>
    <lineage>
        <taxon>Bacteria</taxon>
        <taxon>Bacillati</taxon>
        <taxon>Bacillota</taxon>
        <taxon>Bacilli</taxon>
        <taxon>Lactobacillales</taxon>
        <taxon>Enterococcaceae</taxon>
        <taxon>Enterococcus</taxon>
    </lineage>
</organism>
<reference evidence="1 2" key="1">
    <citation type="submission" date="2013-02" db="EMBL/GenBank/DDBJ databases">
        <title>The Genome Sequence of Enterococcus phoeniculicola BAA-412.</title>
        <authorList>
            <consortium name="The Broad Institute Genome Sequencing Platform"/>
            <consortium name="The Broad Institute Genome Sequencing Center for Infectious Disease"/>
            <person name="Earl A.M."/>
            <person name="Gilmore M.S."/>
            <person name="Lebreton F."/>
            <person name="Walker B."/>
            <person name="Young S.K."/>
            <person name="Zeng Q."/>
            <person name="Gargeya S."/>
            <person name="Fitzgerald M."/>
            <person name="Haas B."/>
            <person name="Abouelleil A."/>
            <person name="Alvarado L."/>
            <person name="Arachchi H.M."/>
            <person name="Berlin A.M."/>
            <person name="Chapman S.B."/>
            <person name="Dewar J."/>
            <person name="Goldberg J."/>
            <person name="Griggs A."/>
            <person name="Gujja S."/>
            <person name="Hansen M."/>
            <person name="Howarth C."/>
            <person name="Imamovic A."/>
            <person name="Larimer J."/>
            <person name="McCowan C."/>
            <person name="Murphy C."/>
            <person name="Neiman D."/>
            <person name="Pearson M."/>
            <person name="Priest M."/>
            <person name="Roberts A."/>
            <person name="Saif S."/>
            <person name="Shea T."/>
            <person name="Sisk P."/>
            <person name="Sykes S."/>
            <person name="Wortman J."/>
            <person name="Nusbaum C."/>
            <person name="Birren B."/>
        </authorList>
    </citation>
    <scope>NUCLEOTIDE SEQUENCE [LARGE SCALE GENOMIC DNA]</scope>
    <source>
        <strain evidence="1 2">ATCC BAA-412</strain>
    </source>
</reference>
<dbReference type="Gene3D" id="3.90.1720.10">
    <property type="entry name" value="endopeptidase domain like (from Nostoc punctiforme)"/>
    <property type="match status" value="1"/>
</dbReference>
<name>R3WF06_9ENTE</name>
<gene>
    <name evidence="1" type="ORF">UC3_00822</name>
</gene>
<dbReference type="PATRIC" id="fig|1158610.3.peg.799"/>
<dbReference type="eggNOG" id="COG0791">
    <property type="taxonomic scope" value="Bacteria"/>
</dbReference>
<accession>R3WF06</accession>
<keyword evidence="2" id="KW-1185">Reference proteome</keyword>
<dbReference type="HOGENOM" id="CLU_914444_0_0_9"/>
<dbReference type="AlphaFoldDB" id="R3WF06"/>
<protein>
    <submittedName>
        <fullName evidence="1">Uncharacterized protein</fullName>
    </submittedName>
</protein>
<sequence length="304" mass="34111">MQNKTFKAKVEYHHFNGSIYYSLYDKNNKWMGYINASAAKVGSGAQGAVINKSTYVTVTKGNYSVWKDFKWNKKQSTKSMVNKNYQAKRFYNHFNGSKYYSLYDTNGKWIGYINASATKEKKTAASYMGTSRAKIVNELSRHQNDNFYLGTPYKGLGAGGYSNAERFMVPRGAPNGYGVGMNCTGFVAYVVKKTGAKMGSITNVANAYGGLANAYNWRDALLKNTMSYSFNSVDELLKSGKAKKGDIIYFEADFTKPNYDCHIAFFWGNTPSENKTWHQVGRGNMISNIFSGTPYSKVYLIPLD</sequence>
<dbReference type="EMBL" id="AJAT01000011">
    <property type="protein sequence ID" value="EOL46017.1"/>
    <property type="molecule type" value="Genomic_DNA"/>
</dbReference>